<keyword evidence="1" id="KW-0472">Membrane</keyword>
<feature type="transmembrane region" description="Helical" evidence="1">
    <location>
        <begin position="78"/>
        <end position="97"/>
    </location>
</feature>
<dbReference type="Proteomes" id="UP001530315">
    <property type="component" value="Unassembled WGS sequence"/>
</dbReference>
<dbReference type="AlphaFoldDB" id="A0ABD3MXL1"/>
<feature type="transmembrane region" description="Helical" evidence="1">
    <location>
        <begin position="279"/>
        <end position="300"/>
    </location>
</feature>
<sequence>MPTALLSSGFVLASAVAFLLWRDMENRADGESDEGCDVDRMGDWFLSLSSRTTTDGVASASSDEGAAAAASRTIRARLLLHLAVFGALCLAGQYAGYHLSSRAPFLGLSAAAVNLHNVLACVSALMKEEGGRATMMRAAMTTPLRSLPSEERKDRDRRRLELTPFLFRLGAIVACVRCIPVCKLIFTLASGLLSGGVSESTAIVSNARQLSLQVASLARLTLFAGASNALYTSFSAYHCSFRHHPFFATLSGMLGLGCLSVGGAMLFESVVSLSSSANAILSQAPLGGVLLMTFGMFATWNSVMGFEHHLRCSGLTGKRGVKS</sequence>
<reference evidence="2 3" key="1">
    <citation type="submission" date="2024-10" db="EMBL/GenBank/DDBJ databases">
        <title>Updated reference genomes for cyclostephanoid diatoms.</title>
        <authorList>
            <person name="Roberts W.R."/>
            <person name="Alverson A.J."/>
        </authorList>
    </citation>
    <scope>NUCLEOTIDE SEQUENCE [LARGE SCALE GENOMIC DNA]</scope>
    <source>
        <strain evidence="2 3">AJA276-08</strain>
    </source>
</reference>
<keyword evidence="3" id="KW-1185">Reference proteome</keyword>
<keyword evidence="1" id="KW-0812">Transmembrane</keyword>
<protein>
    <recommendedName>
        <fullName evidence="4">Solute carrier family 40 protein</fullName>
    </recommendedName>
</protein>
<feature type="transmembrane region" description="Helical" evidence="1">
    <location>
        <begin position="6"/>
        <end position="22"/>
    </location>
</feature>
<feature type="transmembrane region" description="Helical" evidence="1">
    <location>
        <begin position="165"/>
        <end position="190"/>
    </location>
</feature>
<evidence type="ECO:0000313" key="3">
    <source>
        <dbReference type="Proteomes" id="UP001530315"/>
    </source>
</evidence>
<comment type="caution">
    <text evidence="2">The sequence shown here is derived from an EMBL/GenBank/DDBJ whole genome shotgun (WGS) entry which is preliminary data.</text>
</comment>
<evidence type="ECO:0000256" key="1">
    <source>
        <dbReference type="SAM" id="Phobius"/>
    </source>
</evidence>
<proteinExistence type="predicted"/>
<feature type="transmembrane region" description="Helical" evidence="1">
    <location>
        <begin position="210"/>
        <end position="234"/>
    </location>
</feature>
<dbReference type="EMBL" id="JALLAZ020001672">
    <property type="protein sequence ID" value="KAL3768625.1"/>
    <property type="molecule type" value="Genomic_DNA"/>
</dbReference>
<gene>
    <name evidence="2" type="ORF">ACHAW5_004320</name>
</gene>
<feature type="transmembrane region" description="Helical" evidence="1">
    <location>
        <begin position="246"/>
        <end position="267"/>
    </location>
</feature>
<keyword evidence="1" id="KW-1133">Transmembrane helix</keyword>
<evidence type="ECO:0000313" key="2">
    <source>
        <dbReference type="EMBL" id="KAL3768625.1"/>
    </source>
</evidence>
<accession>A0ABD3MXL1</accession>
<feature type="transmembrane region" description="Helical" evidence="1">
    <location>
        <begin position="103"/>
        <end position="126"/>
    </location>
</feature>
<evidence type="ECO:0008006" key="4">
    <source>
        <dbReference type="Google" id="ProtNLM"/>
    </source>
</evidence>
<organism evidence="2 3">
    <name type="scientific">Stephanodiscus triporus</name>
    <dbReference type="NCBI Taxonomy" id="2934178"/>
    <lineage>
        <taxon>Eukaryota</taxon>
        <taxon>Sar</taxon>
        <taxon>Stramenopiles</taxon>
        <taxon>Ochrophyta</taxon>
        <taxon>Bacillariophyta</taxon>
        <taxon>Coscinodiscophyceae</taxon>
        <taxon>Thalassiosirophycidae</taxon>
        <taxon>Stephanodiscales</taxon>
        <taxon>Stephanodiscaceae</taxon>
        <taxon>Stephanodiscus</taxon>
    </lineage>
</organism>
<name>A0ABD3MXL1_9STRA</name>